<dbReference type="OrthoDB" id="9759607at2"/>
<dbReference type="SMART" id="SM00052">
    <property type="entry name" value="EAL"/>
    <property type="match status" value="1"/>
</dbReference>
<evidence type="ECO:0000259" key="2">
    <source>
        <dbReference type="PROSITE" id="PS50883"/>
    </source>
</evidence>
<dbReference type="EMBL" id="LDQV01000032">
    <property type="protein sequence ID" value="KTR25714.1"/>
    <property type="molecule type" value="Genomic_DNA"/>
</dbReference>
<proteinExistence type="predicted"/>
<keyword evidence="1" id="KW-0812">Transmembrane</keyword>
<evidence type="ECO:0000256" key="1">
    <source>
        <dbReference type="SAM" id="Phobius"/>
    </source>
</evidence>
<evidence type="ECO:0000313" key="7">
    <source>
        <dbReference type="Proteomes" id="UP000072605"/>
    </source>
</evidence>
<dbReference type="Pfam" id="PF00990">
    <property type="entry name" value="GGDEF"/>
    <property type="match status" value="1"/>
</dbReference>
<dbReference type="CDD" id="cd01948">
    <property type="entry name" value="EAL"/>
    <property type="match status" value="1"/>
</dbReference>
<reference evidence="4 6" key="1">
    <citation type="journal article" date="2015" name="Int. J. Syst. Evol. Microbiol.">
        <title>Exiguobacterium enclense sp. nov., isolated from sediment.</title>
        <authorList>
            <person name="Dastager S.G."/>
            <person name="Mawlankar R."/>
            <person name="Sonalkar V.V."/>
            <person name="Thorat M.N."/>
            <person name="Mual P."/>
            <person name="Verma A."/>
            <person name="Krishnamurthi S."/>
            <person name="Tang S.K."/>
            <person name="Li W.J."/>
        </authorList>
    </citation>
    <scope>NUCLEOTIDE SEQUENCE [LARGE SCALE GENOMIC DNA]</scope>
    <source>
        <strain evidence="4 6">NIO-1109</strain>
    </source>
</reference>
<comment type="caution">
    <text evidence="4">The sequence shown here is derived from an EMBL/GenBank/DDBJ whole genome shotgun (WGS) entry which is preliminary data.</text>
</comment>
<evidence type="ECO:0000313" key="4">
    <source>
        <dbReference type="EMBL" id="KSU50784.1"/>
    </source>
</evidence>
<dbReference type="SMART" id="SM00267">
    <property type="entry name" value="GGDEF"/>
    <property type="match status" value="1"/>
</dbReference>
<feature type="transmembrane region" description="Helical" evidence="1">
    <location>
        <begin position="108"/>
        <end position="124"/>
    </location>
</feature>
<dbReference type="SUPFAM" id="SSF141868">
    <property type="entry name" value="EAL domain-like"/>
    <property type="match status" value="1"/>
</dbReference>
<reference evidence="5 7" key="2">
    <citation type="journal article" date="2016" name="Front. Microbiol.">
        <title>Genomic Resource of Rice Seed Associated Bacteria.</title>
        <authorList>
            <person name="Midha S."/>
            <person name="Bansal K."/>
            <person name="Sharma S."/>
            <person name="Kumar N."/>
            <person name="Patil P.P."/>
            <person name="Chaudhry V."/>
            <person name="Patil P.B."/>
        </authorList>
    </citation>
    <scope>NUCLEOTIDE SEQUENCE [LARGE SCALE GENOMIC DNA]</scope>
    <source>
        <strain evidence="5 7">RSA11</strain>
    </source>
</reference>
<feature type="transmembrane region" description="Helical" evidence="1">
    <location>
        <begin position="160"/>
        <end position="177"/>
    </location>
</feature>
<dbReference type="PANTHER" id="PTHR33121">
    <property type="entry name" value="CYCLIC DI-GMP PHOSPHODIESTERASE PDEF"/>
    <property type="match status" value="1"/>
</dbReference>
<feature type="transmembrane region" description="Helical" evidence="1">
    <location>
        <begin position="21"/>
        <end position="44"/>
    </location>
</feature>
<dbReference type="Gene3D" id="3.30.70.270">
    <property type="match status" value="1"/>
</dbReference>
<dbReference type="NCBIfam" id="TIGR00254">
    <property type="entry name" value="GGDEF"/>
    <property type="match status" value="1"/>
</dbReference>
<feature type="domain" description="EAL" evidence="2">
    <location>
        <begin position="359"/>
        <end position="613"/>
    </location>
</feature>
<dbReference type="InterPro" id="IPR001633">
    <property type="entry name" value="EAL_dom"/>
</dbReference>
<dbReference type="GO" id="GO:0071111">
    <property type="term" value="F:cyclic-guanylate-specific phosphodiesterase activity"/>
    <property type="evidence" value="ECO:0007669"/>
    <property type="project" value="InterPro"/>
</dbReference>
<feature type="transmembrane region" description="Helical" evidence="1">
    <location>
        <begin position="85"/>
        <end position="102"/>
    </location>
</feature>
<dbReference type="InterPro" id="IPR050706">
    <property type="entry name" value="Cyclic-di-GMP_PDE-like"/>
</dbReference>
<sequence length="615" mass="70167">MAVNTQRRSSNSLQYHREIRANYQLFGMIIFVLTSCGAILYIVANLFSRSGLNGEDWIRALVIASAGIAQYFIGKSTLSDRLKPHIMSSVFLLIPYIYYPFIDRGVQTVWACALLFILASLVVINRTMLLYATSITTISLLYIWYHTPSFENATMFASDHIARIGLILIATIISLLIHNQYVTRLERNIDYLARLQEQAFTDPVTGLSNRSSFVIEVDKKKREGDMICLVDLDDFKTVNDAFGYRTGDRSLHIIGRRLMNHFPDCTIAKASGSAFLLHAPHHYDARVLCDDILSSVAERVQIDFKQINVTASIGVSYMNDETTDHVINDAEIALFTAKANRKNTYAITDLATQNERKRALQLTRDLYDAELDRDFFVLFQPQVNARTRQITGVEALIRWNHPEYGLVPPNEFIPLAERTRFIETLGSWVMRQACLQGKVWLEEGKEPITISVNVSPWELRQPDFTDRVLTTLKQTGFPPSLLEIEMTEHIFIEGTEQIIETLNALHLYGIRIALDDFGTGFSSMQPLVELPFDQLKIPKEIVQEAIHSEKKRAMIETIIQLGKRLDMTIVAEGIELEEEAALLERLGCHTLQGYLFHRPLQPRQLEHFLAMYREG</sequence>
<dbReference type="Gene3D" id="3.20.20.450">
    <property type="entry name" value="EAL domain"/>
    <property type="match status" value="1"/>
</dbReference>
<dbReference type="PANTHER" id="PTHR33121:SF70">
    <property type="entry name" value="SIGNALING PROTEIN YKOW"/>
    <property type="match status" value="1"/>
</dbReference>
<dbReference type="Proteomes" id="UP000053797">
    <property type="component" value="Unassembled WGS sequence"/>
</dbReference>
<dbReference type="InterPro" id="IPR035919">
    <property type="entry name" value="EAL_sf"/>
</dbReference>
<dbReference type="PROSITE" id="PS50883">
    <property type="entry name" value="EAL"/>
    <property type="match status" value="1"/>
</dbReference>
<dbReference type="Pfam" id="PF00563">
    <property type="entry name" value="EAL"/>
    <property type="match status" value="1"/>
</dbReference>
<feature type="domain" description="GGDEF" evidence="3">
    <location>
        <begin position="223"/>
        <end position="350"/>
    </location>
</feature>
<dbReference type="PROSITE" id="PS50887">
    <property type="entry name" value="GGDEF"/>
    <property type="match status" value="1"/>
</dbReference>
<evidence type="ECO:0000259" key="3">
    <source>
        <dbReference type="PROSITE" id="PS50887"/>
    </source>
</evidence>
<dbReference type="InterPro" id="IPR043128">
    <property type="entry name" value="Rev_trsase/Diguanyl_cyclase"/>
</dbReference>
<keyword evidence="1" id="KW-1133">Transmembrane helix</keyword>
<feature type="transmembrane region" description="Helical" evidence="1">
    <location>
        <begin position="129"/>
        <end position="145"/>
    </location>
</feature>
<accession>A0A0V8GKL8</accession>
<feature type="transmembrane region" description="Helical" evidence="1">
    <location>
        <begin position="56"/>
        <end position="73"/>
    </location>
</feature>
<dbReference type="Proteomes" id="UP000072605">
    <property type="component" value="Unassembled WGS sequence"/>
</dbReference>
<keyword evidence="1" id="KW-0472">Membrane</keyword>
<dbReference type="SUPFAM" id="SSF55073">
    <property type="entry name" value="Nucleotide cyclase"/>
    <property type="match status" value="1"/>
</dbReference>
<gene>
    <name evidence="4" type="ORF">AS033_05230</name>
    <name evidence="5" type="ORF">RSA11_13775</name>
</gene>
<dbReference type="CDD" id="cd01949">
    <property type="entry name" value="GGDEF"/>
    <property type="match status" value="1"/>
</dbReference>
<evidence type="ECO:0000313" key="6">
    <source>
        <dbReference type="Proteomes" id="UP000053797"/>
    </source>
</evidence>
<organism evidence="4 6">
    <name type="scientific">Exiguobacterium indicum</name>
    <dbReference type="NCBI Taxonomy" id="296995"/>
    <lineage>
        <taxon>Bacteria</taxon>
        <taxon>Bacillati</taxon>
        <taxon>Bacillota</taxon>
        <taxon>Bacilli</taxon>
        <taxon>Bacillales</taxon>
        <taxon>Bacillales Family XII. Incertae Sedis</taxon>
        <taxon>Exiguobacterium</taxon>
    </lineage>
</organism>
<evidence type="ECO:0000313" key="5">
    <source>
        <dbReference type="EMBL" id="KTR25714.1"/>
    </source>
</evidence>
<protein>
    <submittedName>
        <fullName evidence="4">Diguanylate cyclase</fullName>
    </submittedName>
</protein>
<dbReference type="AlphaFoldDB" id="A0A0V8GKL8"/>
<dbReference type="InterPro" id="IPR029787">
    <property type="entry name" value="Nucleotide_cyclase"/>
</dbReference>
<dbReference type="InterPro" id="IPR000160">
    <property type="entry name" value="GGDEF_dom"/>
</dbReference>
<name>A0A0V8GKL8_9BACL</name>
<dbReference type="EMBL" id="LNQL01000001">
    <property type="protein sequence ID" value="KSU50784.1"/>
    <property type="molecule type" value="Genomic_DNA"/>
</dbReference>